<dbReference type="Pfam" id="PF13181">
    <property type="entry name" value="TPR_8"/>
    <property type="match status" value="1"/>
</dbReference>
<sequence>MDQEQEFYNRGLEKAQAGDFAGAVREFDRVLRINPQLVEAYYKRGKCRFELGDRTGAIADYNQALQLQPERTEIYLSRGLTKLALKDNAGALADAEQSLKLNNNLAAAYSLQGTAYRRLGNLAEAIASFKQAANIYLAEKDKQNCQRCINSITEIQAEQNRAQTALATHASFYDRVLQKVQRGELTQALEDLNWLIQADYNDAQAYSYRGMVLSKLGYNQQAIADLNKALQLNSQILPAYCYRAMVRMEMGDYGGAINDCNQALQIDPNYIDAYIYRGNAHHKSANHRLAIEDYSRAIKEKLDEPEAYYQRAIARLDFQDIPGAIDDYQQAANIYFNRGDWQKYREVLEQIKKVQSRPQGEQRKNYSDFFSHAKSKPLTELQKQLITMVGGYPDIAERLVNLARYKYPGMSEEWYWEKAIRDLERDR</sequence>
<dbReference type="PROSITE" id="PS50005">
    <property type="entry name" value="TPR"/>
    <property type="match status" value="5"/>
</dbReference>
<dbReference type="InterPro" id="IPR011990">
    <property type="entry name" value="TPR-like_helical_dom_sf"/>
</dbReference>
<dbReference type="PANTHER" id="PTHR44858">
    <property type="entry name" value="TETRATRICOPEPTIDE REPEAT PROTEIN 6"/>
    <property type="match status" value="1"/>
</dbReference>
<protein>
    <submittedName>
        <fullName evidence="4">Tetratricopeptide repeat protein</fullName>
    </submittedName>
</protein>
<accession>A0ABV4X3S6</accession>
<dbReference type="Gene3D" id="1.25.40.10">
    <property type="entry name" value="Tetratricopeptide repeat domain"/>
    <property type="match status" value="4"/>
</dbReference>
<evidence type="ECO:0000256" key="3">
    <source>
        <dbReference type="PROSITE-ProRule" id="PRU00339"/>
    </source>
</evidence>
<dbReference type="Pfam" id="PF13414">
    <property type="entry name" value="TPR_11"/>
    <property type="match status" value="1"/>
</dbReference>
<dbReference type="Pfam" id="PF13432">
    <property type="entry name" value="TPR_16"/>
    <property type="match status" value="2"/>
</dbReference>
<dbReference type="Proteomes" id="UP001576774">
    <property type="component" value="Unassembled WGS sequence"/>
</dbReference>
<dbReference type="RefSeq" id="WP_413270519.1">
    <property type="nucleotide sequence ID" value="NZ_JBHFNQ010000090.1"/>
</dbReference>
<dbReference type="InterPro" id="IPR019734">
    <property type="entry name" value="TPR_rpt"/>
</dbReference>
<reference evidence="4 5" key="1">
    <citation type="submission" date="2024-09" db="EMBL/GenBank/DDBJ databases">
        <title>Floridaenema gen nov. (Aerosakkonemataceae, Aerosakkonematales ord. nov., Cyanobacteria) from benthic tropical and subtropical fresh waters, with the description of four new species.</title>
        <authorList>
            <person name="Moretto J.A."/>
            <person name="Berthold D.E."/>
            <person name="Lefler F.W."/>
            <person name="Huang I.-S."/>
            <person name="Laughinghouse H. IV."/>
        </authorList>
    </citation>
    <scope>NUCLEOTIDE SEQUENCE [LARGE SCALE GENOMIC DNA]</scope>
    <source>
        <strain evidence="4 5">BLCC-F46</strain>
    </source>
</reference>
<evidence type="ECO:0000313" key="5">
    <source>
        <dbReference type="Proteomes" id="UP001576774"/>
    </source>
</evidence>
<name>A0ABV4X3S6_9CYAN</name>
<dbReference type="PANTHER" id="PTHR44858:SF1">
    <property type="entry name" value="UDP-N-ACETYLGLUCOSAMINE--PEPTIDE N-ACETYLGLUCOSAMINYLTRANSFERASE SPINDLY-RELATED"/>
    <property type="match status" value="1"/>
</dbReference>
<feature type="repeat" description="TPR" evidence="3">
    <location>
        <begin position="106"/>
        <end position="139"/>
    </location>
</feature>
<dbReference type="EMBL" id="JBHFNQ010000090">
    <property type="protein sequence ID" value="MFB2877419.1"/>
    <property type="molecule type" value="Genomic_DNA"/>
</dbReference>
<dbReference type="SMART" id="SM00028">
    <property type="entry name" value="TPR"/>
    <property type="match status" value="8"/>
</dbReference>
<feature type="repeat" description="TPR" evidence="3">
    <location>
        <begin position="203"/>
        <end position="236"/>
    </location>
</feature>
<keyword evidence="5" id="KW-1185">Reference proteome</keyword>
<evidence type="ECO:0000256" key="1">
    <source>
        <dbReference type="ARBA" id="ARBA00022737"/>
    </source>
</evidence>
<keyword evidence="2 3" id="KW-0802">TPR repeat</keyword>
<organism evidence="4 5">
    <name type="scientific">Floridaenema aerugineum BLCC-F46</name>
    <dbReference type="NCBI Taxonomy" id="3153654"/>
    <lineage>
        <taxon>Bacteria</taxon>
        <taxon>Bacillati</taxon>
        <taxon>Cyanobacteriota</taxon>
        <taxon>Cyanophyceae</taxon>
        <taxon>Oscillatoriophycideae</taxon>
        <taxon>Aerosakkonematales</taxon>
        <taxon>Aerosakkonemataceae</taxon>
        <taxon>Floridanema</taxon>
        <taxon>Floridanema aerugineum</taxon>
    </lineage>
</organism>
<keyword evidence="1" id="KW-0677">Repeat</keyword>
<feature type="repeat" description="TPR" evidence="3">
    <location>
        <begin position="237"/>
        <end position="270"/>
    </location>
</feature>
<dbReference type="SUPFAM" id="SSF48452">
    <property type="entry name" value="TPR-like"/>
    <property type="match status" value="1"/>
</dbReference>
<evidence type="ECO:0000313" key="4">
    <source>
        <dbReference type="EMBL" id="MFB2877419.1"/>
    </source>
</evidence>
<gene>
    <name evidence="4" type="ORF">ACE1CC_11090</name>
</gene>
<proteinExistence type="predicted"/>
<dbReference type="InterPro" id="IPR050498">
    <property type="entry name" value="Ycf3"/>
</dbReference>
<feature type="repeat" description="TPR" evidence="3">
    <location>
        <begin position="4"/>
        <end position="37"/>
    </location>
</feature>
<feature type="repeat" description="TPR" evidence="3">
    <location>
        <begin position="38"/>
        <end position="71"/>
    </location>
</feature>
<evidence type="ECO:0000256" key="2">
    <source>
        <dbReference type="ARBA" id="ARBA00022803"/>
    </source>
</evidence>
<dbReference type="PROSITE" id="PS50293">
    <property type="entry name" value="TPR_REGION"/>
    <property type="match status" value="1"/>
</dbReference>
<comment type="caution">
    <text evidence="4">The sequence shown here is derived from an EMBL/GenBank/DDBJ whole genome shotgun (WGS) entry which is preliminary data.</text>
</comment>